<evidence type="ECO:0000256" key="6">
    <source>
        <dbReference type="ARBA" id="ARBA00022989"/>
    </source>
</evidence>
<dbReference type="GO" id="GO:0005886">
    <property type="term" value="C:plasma membrane"/>
    <property type="evidence" value="ECO:0007669"/>
    <property type="project" value="UniProtKB-SubCell"/>
</dbReference>
<evidence type="ECO:0000256" key="1">
    <source>
        <dbReference type="ARBA" id="ARBA00004651"/>
    </source>
</evidence>
<feature type="transmembrane region" description="Helical" evidence="9">
    <location>
        <begin position="304"/>
        <end position="322"/>
    </location>
</feature>
<dbReference type="GO" id="GO:0022857">
    <property type="term" value="F:transmembrane transporter activity"/>
    <property type="evidence" value="ECO:0007669"/>
    <property type="project" value="InterPro"/>
</dbReference>
<dbReference type="Proteomes" id="UP000219453">
    <property type="component" value="Unassembled WGS sequence"/>
</dbReference>
<feature type="transmembrane region" description="Helical" evidence="9">
    <location>
        <begin position="226"/>
        <end position="247"/>
    </location>
</feature>
<dbReference type="GO" id="GO:0006865">
    <property type="term" value="P:amino acid transport"/>
    <property type="evidence" value="ECO:0007669"/>
    <property type="project" value="UniProtKB-KW"/>
</dbReference>
<dbReference type="InterPro" id="IPR001851">
    <property type="entry name" value="ABC_transp_permease"/>
</dbReference>
<evidence type="ECO:0000256" key="4">
    <source>
        <dbReference type="ARBA" id="ARBA00022692"/>
    </source>
</evidence>
<feature type="transmembrane region" description="Helical" evidence="9">
    <location>
        <begin position="63"/>
        <end position="80"/>
    </location>
</feature>
<dbReference type="OrthoDB" id="43815at2157"/>
<comment type="subcellular location">
    <subcellularLocation>
        <location evidence="1">Cell membrane</location>
        <topology evidence="1">Multi-pass membrane protein</topology>
    </subcellularLocation>
</comment>
<gene>
    <name evidence="10" type="ORF">SAMN06269185_1304</name>
</gene>
<feature type="transmembrane region" description="Helical" evidence="9">
    <location>
        <begin position="86"/>
        <end position="109"/>
    </location>
</feature>
<evidence type="ECO:0000256" key="2">
    <source>
        <dbReference type="ARBA" id="ARBA00022448"/>
    </source>
</evidence>
<dbReference type="AlphaFoldDB" id="A0A285NC30"/>
<feature type="transmembrane region" description="Helical" evidence="9">
    <location>
        <begin position="121"/>
        <end position="142"/>
    </location>
</feature>
<keyword evidence="6 9" id="KW-1133">Transmembrane helix</keyword>
<evidence type="ECO:0000313" key="10">
    <source>
        <dbReference type="EMBL" id="SNZ06838.1"/>
    </source>
</evidence>
<dbReference type="InterPro" id="IPR052157">
    <property type="entry name" value="BCAA_transport_permease"/>
</dbReference>
<evidence type="ECO:0000256" key="8">
    <source>
        <dbReference type="ARBA" id="ARBA00037998"/>
    </source>
</evidence>
<organism evidence="10 11">
    <name type="scientific">Natronoarchaeum philippinense</name>
    <dbReference type="NCBI Taxonomy" id="558529"/>
    <lineage>
        <taxon>Archaea</taxon>
        <taxon>Methanobacteriati</taxon>
        <taxon>Methanobacteriota</taxon>
        <taxon>Stenosarchaea group</taxon>
        <taxon>Halobacteria</taxon>
        <taxon>Halobacteriales</taxon>
        <taxon>Natronoarchaeaceae</taxon>
    </lineage>
</organism>
<accession>A0A285NC30</accession>
<evidence type="ECO:0000313" key="11">
    <source>
        <dbReference type="Proteomes" id="UP000219453"/>
    </source>
</evidence>
<dbReference type="CDD" id="cd06582">
    <property type="entry name" value="TM_PBP1_LivH_like"/>
    <property type="match status" value="1"/>
</dbReference>
<keyword evidence="2" id="KW-0813">Transport</keyword>
<proteinExistence type="inferred from homology"/>
<dbReference type="Pfam" id="PF02653">
    <property type="entry name" value="BPD_transp_2"/>
    <property type="match status" value="1"/>
</dbReference>
<feature type="transmembrane region" description="Helical" evidence="9">
    <location>
        <begin position="177"/>
        <end position="197"/>
    </location>
</feature>
<evidence type="ECO:0000256" key="3">
    <source>
        <dbReference type="ARBA" id="ARBA00022475"/>
    </source>
</evidence>
<dbReference type="PANTHER" id="PTHR11795">
    <property type="entry name" value="BRANCHED-CHAIN AMINO ACID TRANSPORT SYSTEM PERMEASE PROTEIN LIVH"/>
    <property type="match status" value="1"/>
</dbReference>
<protein>
    <submittedName>
        <fullName evidence="10">Amino acid/amide ABC transporter membrane protein 1, HAAT family</fullName>
    </submittedName>
</protein>
<dbReference type="RefSeq" id="WP_097008225.1">
    <property type="nucleotide sequence ID" value="NZ_OBEJ01000001.1"/>
</dbReference>
<evidence type="ECO:0000256" key="5">
    <source>
        <dbReference type="ARBA" id="ARBA00022970"/>
    </source>
</evidence>
<evidence type="ECO:0000256" key="7">
    <source>
        <dbReference type="ARBA" id="ARBA00023136"/>
    </source>
</evidence>
<dbReference type="PANTHER" id="PTHR11795:SF442">
    <property type="entry name" value="ABC TRANSPORTER ATP-BINDING PROTEIN"/>
    <property type="match status" value="1"/>
</dbReference>
<keyword evidence="4 9" id="KW-0812">Transmembrane</keyword>
<evidence type="ECO:0000256" key="9">
    <source>
        <dbReference type="SAM" id="Phobius"/>
    </source>
</evidence>
<keyword evidence="7 9" id="KW-0472">Membrane</keyword>
<sequence>MTDLVVLGMLDILVELLQPRTLVRLILDGLSKSALYVIIASGLSLIFGLMGVLNFAHGSLTMIGAYLGGAAMVVLVSSGTGGPARFALFFVAIAATFALLTLLGGAVEISLIRPIYDREPLFQILLTFGLVLVLDEFARIAVELNGLQPQAKWQAAIGTAPGFLSNWYSVAGISMRGLYLFEVVLGTFAVAGIWAFLTRTRYGLYIRAGSEDPEMTRALGVDIRQAFTVVFGVGAGLAGVAGAVLMWDPRFGASVPLSVETLLVSFVVVIIGGLGSFRGTVVAAGVVGFTDALMTWLFQNHIPFPGLPEMVTFLVLVGVLIVRPQGLFGVEEVGGH</sequence>
<feature type="transmembrane region" description="Helical" evidence="9">
    <location>
        <begin position="34"/>
        <end position="56"/>
    </location>
</feature>
<keyword evidence="5" id="KW-0029">Amino-acid transport</keyword>
<name>A0A285NC30_NATPI</name>
<keyword evidence="3" id="KW-1003">Cell membrane</keyword>
<dbReference type="EMBL" id="OBEJ01000001">
    <property type="protein sequence ID" value="SNZ06838.1"/>
    <property type="molecule type" value="Genomic_DNA"/>
</dbReference>
<comment type="similarity">
    <text evidence="8">Belongs to the binding-protein-dependent transport system permease family. LivHM subfamily.</text>
</comment>
<keyword evidence="11" id="KW-1185">Reference proteome</keyword>
<reference evidence="11" key="1">
    <citation type="submission" date="2017-09" db="EMBL/GenBank/DDBJ databases">
        <authorList>
            <person name="Varghese N."/>
            <person name="Submissions S."/>
        </authorList>
    </citation>
    <scope>NUCLEOTIDE SEQUENCE [LARGE SCALE GENOMIC DNA]</scope>
    <source>
        <strain evidence="11">DSM 27208</strain>
    </source>
</reference>